<gene>
    <name evidence="5" type="ORF">DFR52_1011309</name>
</gene>
<dbReference type="Proteomes" id="UP000246352">
    <property type="component" value="Unassembled WGS sequence"/>
</dbReference>
<accession>A0A317PYM9</accession>
<reference evidence="5 6" key="1">
    <citation type="submission" date="2018-05" db="EMBL/GenBank/DDBJ databases">
        <title>Genomic Encyclopedia of Type Strains, Phase IV (KMG-IV): sequencing the most valuable type-strain genomes for metagenomic binning, comparative biology and taxonomic classification.</title>
        <authorList>
            <person name="Goeker M."/>
        </authorList>
    </citation>
    <scope>NUCLEOTIDE SEQUENCE [LARGE SCALE GENOMIC DNA]</scope>
    <source>
        <strain evidence="5 6">DSM 16791</strain>
    </source>
</reference>
<sequence>MTDLSSPAPTRERPRRRAPSRRALATNAAILDAAERLFAERGYEGASVRDIASAAGAQIASVGFHHGSKAELFSRVVERRAAHLSDLRLKALTDLRAAPAPPTLGALLSAFLRPYLGLAGGGDPQWLAYARLVAMVSADQRWHAISERCFDPTVAEFLAEVAALFPKAEPRAISTAFVFSVAAMLSLSTSQWRIEALAPRTGSGAGAAQGASMEILADDLVRFCEAGMRAALEG</sequence>
<name>A0A317PYM9_9HYPH</name>
<dbReference type="PROSITE" id="PS50977">
    <property type="entry name" value="HTH_TETR_2"/>
    <property type="match status" value="1"/>
</dbReference>
<dbReference type="Pfam" id="PF00440">
    <property type="entry name" value="TetR_N"/>
    <property type="match status" value="1"/>
</dbReference>
<dbReference type="AlphaFoldDB" id="A0A317PYM9"/>
<keyword evidence="6" id="KW-1185">Reference proteome</keyword>
<dbReference type="OrthoDB" id="2356263at2"/>
<dbReference type="InterPro" id="IPR009057">
    <property type="entry name" value="Homeodomain-like_sf"/>
</dbReference>
<protein>
    <submittedName>
        <fullName evidence="5">TetR family transcriptional regulator</fullName>
    </submittedName>
</protein>
<dbReference type="InterPro" id="IPR036271">
    <property type="entry name" value="Tet_transcr_reg_TetR-rel_C_sf"/>
</dbReference>
<dbReference type="GO" id="GO:0003700">
    <property type="term" value="F:DNA-binding transcription factor activity"/>
    <property type="evidence" value="ECO:0007669"/>
    <property type="project" value="TreeGrafter"/>
</dbReference>
<dbReference type="SUPFAM" id="SSF46689">
    <property type="entry name" value="Homeodomain-like"/>
    <property type="match status" value="1"/>
</dbReference>
<dbReference type="RefSeq" id="WP_110031028.1">
    <property type="nucleotide sequence ID" value="NZ_QGTR01000001.1"/>
</dbReference>
<evidence type="ECO:0000256" key="2">
    <source>
        <dbReference type="PROSITE-ProRule" id="PRU00335"/>
    </source>
</evidence>
<feature type="region of interest" description="Disordered" evidence="3">
    <location>
        <begin position="1"/>
        <end position="22"/>
    </location>
</feature>
<dbReference type="PRINTS" id="PR00455">
    <property type="entry name" value="HTHTETR"/>
</dbReference>
<dbReference type="InterPro" id="IPR041586">
    <property type="entry name" value="PsrA_TetR_C"/>
</dbReference>
<dbReference type="GO" id="GO:0000976">
    <property type="term" value="F:transcription cis-regulatory region binding"/>
    <property type="evidence" value="ECO:0007669"/>
    <property type="project" value="TreeGrafter"/>
</dbReference>
<evidence type="ECO:0000256" key="3">
    <source>
        <dbReference type="SAM" id="MobiDB-lite"/>
    </source>
</evidence>
<dbReference type="InterPro" id="IPR001647">
    <property type="entry name" value="HTH_TetR"/>
</dbReference>
<comment type="caution">
    <text evidence="5">The sequence shown here is derived from an EMBL/GenBank/DDBJ whole genome shotgun (WGS) entry which is preliminary data.</text>
</comment>
<dbReference type="InterPro" id="IPR050109">
    <property type="entry name" value="HTH-type_TetR-like_transc_reg"/>
</dbReference>
<dbReference type="Pfam" id="PF17939">
    <property type="entry name" value="TetR_C_30"/>
    <property type="match status" value="1"/>
</dbReference>
<organism evidence="5 6">
    <name type="scientific">Hoeflea marina</name>
    <dbReference type="NCBI Taxonomy" id="274592"/>
    <lineage>
        <taxon>Bacteria</taxon>
        <taxon>Pseudomonadati</taxon>
        <taxon>Pseudomonadota</taxon>
        <taxon>Alphaproteobacteria</taxon>
        <taxon>Hyphomicrobiales</taxon>
        <taxon>Rhizobiaceae</taxon>
        <taxon>Hoeflea</taxon>
    </lineage>
</organism>
<evidence type="ECO:0000259" key="4">
    <source>
        <dbReference type="PROSITE" id="PS50977"/>
    </source>
</evidence>
<evidence type="ECO:0000313" key="6">
    <source>
        <dbReference type="Proteomes" id="UP000246352"/>
    </source>
</evidence>
<dbReference type="PANTHER" id="PTHR30055">
    <property type="entry name" value="HTH-TYPE TRANSCRIPTIONAL REGULATOR RUTR"/>
    <property type="match status" value="1"/>
</dbReference>
<evidence type="ECO:0000313" key="5">
    <source>
        <dbReference type="EMBL" id="PWW04610.1"/>
    </source>
</evidence>
<keyword evidence="1 2" id="KW-0238">DNA-binding</keyword>
<dbReference type="Gene3D" id="1.10.357.10">
    <property type="entry name" value="Tetracycline Repressor, domain 2"/>
    <property type="match status" value="1"/>
</dbReference>
<feature type="DNA-binding region" description="H-T-H motif" evidence="2">
    <location>
        <begin position="47"/>
        <end position="66"/>
    </location>
</feature>
<dbReference type="SUPFAM" id="SSF48498">
    <property type="entry name" value="Tetracyclin repressor-like, C-terminal domain"/>
    <property type="match status" value="1"/>
</dbReference>
<evidence type="ECO:0000256" key="1">
    <source>
        <dbReference type="ARBA" id="ARBA00023125"/>
    </source>
</evidence>
<feature type="domain" description="HTH tetR-type" evidence="4">
    <location>
        <begin position="24"/>
        <end position="84"/>
    </location>
</feature>
<proteinExistence type="predicted"/>
<dbReference type="PANTHER" id="PTHR30055:SF235">
    <property type="entry name" value="TRANSCRIPTIONAL REGULATORY PROTEIN"/>
    <property type="match status" value="1"/>
</dbReference>
<dbReference type="EMBL" id="QGTR01000001">
    <property type="protein sequence ID" value="PWW04610.1"/>
    <property type="molecule type" value="Genomic_DNA"/>
</dbReference>